<evidence type="ECO:0000313" key="9">
    <source>
        <dbReference type="Proteomes" id="UP000270296"/>
    </source>
</evidence>
<dbReference type="PROSITE" id="PS01283">
    <property type="entry name" value="TBOX_1"/>
    <property type="match status" value="1"/>
</dbReference>
<dbReference type="InterPro" id="IPR046360">
    <property type="entry name" value="T-box_DNA-bd"/>
</dbReference>
<dbReference type="InterPro" id="IPR018186">
    <property type="entry name" value="TF_T-box_CS"/>
</dbReference>
<comment type="caution">
    <text evidence="6">Lacks conserved residue(s) required for the propagation of feature annotation.</text>
</comment>
<dbReference type="OrthoDB" id="7442607at2759"/>
<proteinExistence type="predicted"/>
<dbReference type="GO" id="GO:0001708">
    <property type="term" value="P:cell fate specification"/>
    <property type="evidence" value="ECO:0007669"/>
    <property type="project" value="TreeGrafter"/>
</dbReference>
<reference evidence="10" key="1">
    <citation type="submission" date="2016-06" db="UniProtKB">
        <authorList>
            <consortium name="WormBaseParasite"/>
        </authorList>
    </citation>
    <scope>IDENTIFICATION</scope>
</reference>
<dbReference type="WBParaSite" id="SBAD_0001135201-mRNA-1">
    <property type="protein sequence ID" value="SBAD_0001135201-mRNA-1"/>
    <property type="gene ID" value="SBAD_0001135201"/>
</dbReference>
<dbReference type="InterPro" id="IPR001699">
    <property type="entry name" value="TF_T-box"/>
</dbReference>
<evidence type="ECO:0000313" key="10">
    <source>
        <dbReference type="WBParaSite" id="SBAD_0001135201-mRNA-1"/>
    </source>
</evidence>
<dbReference type="PANTHER" id="PTHR11267">
    <property type="entry name" value="T-BOX PROTEIN-RELATED"/>
    <property type="match status" value="1"/>
</dbReference>
<dbReference type="GO" id="GO:0000785">
    <property type="term" value="C:chromatin"/>
    <property type="evidence" value="ECO:0007669"/>
    <property type="project" value="TreeGrafter"/>
</dbReference>
<dbReference type="InterPro" id="IPR036960">
    <property type="entry name" value="T-box_sf"/>
</dbReference>
<keyword evidence="5 6" id="KW-0539">Nucleus</keyword>
<organism evidence="10">
    <name type="scientific">Soboliphyme baturini</name>
    <dbReference type="NCBI Taxonomy" id="241478"/>
    <lineage>
        <taxon>Eukaryota</taxon>
        <taxon>Metazoa</taxon>
        <taxon>Ecdysozoa</taxon>
        <taxon>Nematoda</taxon>
        <taxon>Enoplea</taxon>
        <taxon>Dorylaimia</taxon>
        <taxon>Dioctophymatida</taxon>
        <taxon>Dioctophymatoidea</taxon>
        <taxon>Soboliphymatidae</taxon>
        <taxon>Soboliphyme</taxon>
    </lineage>
</organism>
<keyword evidence="9" id="KW-1185">Reference proteome</keyword>
<evidence type="ECO:0000256" key="3">
    <source>
        <dbReference type="ARBA" id="ARBA00023125"/>
    </source>
</evidence>
<dbReference type="Gene3D" id="2.60.40.820">
    <property type="entry name" value="Transcription factor, T-box"/>
    <property type="match status" value="1"/>
</dbReference>
<dbReference type="EMBL" id="UZAM01014865">
    <property type="protein sequence ID" value="VDP36103.1"/>
    <property type="molecule type" value="Genomic_DNA"/>
</dbReference>
<keyword evidence="2" id="KW-0805">Transcription regulation</keyword>
<evidence type="ECO:0000259" key="7">
    <source>
        <dbReference type="PROSITE" id="PS50252"/>
    </source>
</evidence>
<sequence length="288" mass="32308">MYVQLKLEMQDLWNQFNRLSTEMIVTKSGRRMFPTIQVSASGMDVKTLYNLMVDFVSLESKRYRYSYHQSAWVVAGPSDPELPPRVINFDKLKITNNQMDTNGYVSGITTHKNGISSVTLRHGWVEGRWPSRESTDHWSNETASVRVVLRREDGDDDDFLTTDSKVRLLVAQRLGRGFFREGMRKKAHSSPLRLTLRHFLLAPTSTAISRSSTLTNRRHNSGTILVIVPAAGTGSEHRLHLAPPIITGSATGLSPIVFAKRGHSFDDEAAPKAPSASVDKDDFVVILR</sequence>
<keyword evidence="3 6" id="KW-0238">DNA-binding</keyword>
<name>A0A183J528_9BILA</name>
<evidence type="ECO:0000256" key="1">
    <source>
        <dbReference type="ARBA" id="ARBA00004123"/>
    </source>
</evidence>
<dbReference type="InterPro" id="IPR008967">
    <property type="entry name" value="p53-like_TF_DNA-bd_sf"/>
</dbReference>
<dbReference type="GO" id="GO:0005634">
    <property type="term" value="C:nucleus"/>
    <property type="evidence" value="ECO:0007669"/>
    <property type="project" value="UniProtKB-SubCell"/>
</dbReference>
<gene>
    <name evidence="8" type="ORF">SBAD_LOCUS10976</name>
</gene>
<evidence type="ECO:0000313" key="8">
    <source>
        <dbReference type="EMBL" id="VDP36103.1"/>
    </source>
</evidence>
<accession>A0A183J528</accession>
<dbReference type="SUPFAM" id="SSF49417">
    <property type="entry name" value="p53-like transcription factors"/>
    <property type="match status" value="1"/>
</dbReference>
<keyword evidence="4" id="KW-0804">Transcription</keyword>
<protein>
    <submittedName>
        <fullName evidence="10">T-box domain-containing protein</fullName>
    </submittedName>
</protein>
<reference evidence="8 9" key="2">
    <citation type="submission" date="2018-11" db="EMBL/GenBank/DDBJ databases">
        <authorList>
            <consortium name="Pathogen Informatics"/>
        </authorList>
    </citation>
    <scope>NUCLEOTIDE SEQUENCE [LARGE SCALE GENOMIC DNA]</scope>
</reference>
<comment type="subcellular location">
    <subcellularLocation>
        <location evidence="1 6">Nucleus</location>
    </subcellularLocation>
</comment>
<feature type="domain" description="T-box" evidence="7">
    <location>
        <begin position="7"/>
        <end position="112"/>
    </location>
</feature>
<evidence type="ECO:0000256" key="5">
    <source>
        <dbReference type="ARBA" id="ARBA00023242"/>
    </source>
</evidence>
<evidence type="ECO:0000256" key="6">
    <source>
        <dbReference type="PROSITE-ProRule" id="PRU00201"/>
    </source>
</evidence>
<dbReference type="GO" id="GO:0000981">
    <property type="term" value="F:DNA-binding transcription factor activity, RNA polymerase II-specific"/>
    <property type="evidence" value="ECO:0007669"/>
    <property type="project" value="TreeGrafter"/>
</dbReference>
<dbReference type="Proteomes" id="UP000270296">
    <property type="component" value="Unassembled WGS sequence"/>
</dbReference>
<dbReference type="Pfam" id="PF00907">
    <property type="entry name" value="T-box"/>
    <property type="match status" value="1"/>
</dbReference>
<dbReference type="PROSITE" id="PS50252">
    <property type="entry name" value="TBOX_3"/>
    <property type="match status" value="1"/>
</dbReference>
<evidence type="ECO:0000256" key="2">
    <source>
        <dbReference type="ARBA" id="ARBA00023015"/>
    </source>
</evidence>
<dbReference type="SMART" id="SM00425">
    <property type="entry name" value="TBOX"/>
    <property type="match status" value="1"/>
</dbReference>
<evidence type="ECO:0000256" key="4">
    <source>
        <dbReference type="ARBA" id="ARBA00023163"/>
    </source>
</evidence>
<dbReference type="PANTHER" id="PTHR11267:SF181">
    <property type="entry name" value="OPTOMOTOR-BLIND PROTEIN"/>
    <property type="match status" value="1"/>
</dbReference>
<dbReference type="GO" id="GO:0000978">
    <property type="term" value="F:RNA polymerase II cis-regulatory region sequence-specific DNA binding"/>
    <property type="evidence" value="ECO:0007669"/>
    <property type="project" value="InterPro"/>
</dbReference>
<dbReference type="AlphaFoldDB" id="A0A183J528"/>
<dbReference type="GO" id="GO:0045893">
    <property type="term" value="P:positive regulation of DNA-templated transcription"/>
    <property type="evidence" value="ECO:0007669"/>
    <property type="project" value="InterPro"/>
</dbReference>